<feature type="compositionally biased region" description="Polar residues" evidence="1">
    <location>
        <begin position="368"/>
        <end position="387"/>
    </location>
</feature>
<dbReference type="GeneID" id="43594662"/>
<feature type="region of interest" description="Disordered" evidence="1">
    <location>
        <begin position="138"/>
        <end position="162"/>
    </location>
</feature>
<feature type="compositionally biased region" description="Low complexity" evidence="1">
    <location>
        <begin position="63"/>
        <end position="81"/>
    </location>
</feature>
<dbReference type="RefSeq" id="XP_031874490.1">
    <property type="nucleotide sequence ID" value="XM_032010436.1"/>
</dbReference>
<name>A0A370U228_9HELO</name>
<comment type="caution">
    <text evidence="2">The sequence shown here is derived from an EMBL/GenBank/DDBJ whole genome shotgun (WGS) entry which is preliminary data.</text>
</comment>
<feature type="compositionally biased region" description="Acidic residues" evidence="1">
    <location>
        <begin position="302"/>
        <end position="313"/>
    </location>
</feature>
<evidence type="ECO:0000313" key="2">
    <source>
        <dbReference type="EMBL" id="RDL41834.1"/>
    </source>
</evidence>
<feature type="compositionally biased region" description="Polar residues" evidence="1">
    <location>
        <begin position="50"/>
        <end position="62"/>
    </location>
</feature>
<keyword evidence="3" id="KW-1185">Reference proteome</keyword>
<feature type="region of interest" description="Disordered" evidence="1">
    <location>
        <begin position="302"/>
        <end position="485"/>
    </location>
</feature>
<gene>
    <name evidence="2" type="ORF">BP5553_01813</name>
</gene>
<dbReference type="OrthoDB" id="5398515at2759"/>
<organism evidence="2 3">
    <name type="scientific">Venustampulla echinocandica</name>
    <dbReference type="NCBI Taxonomy" id="2656787"/>
    <lineage>
        <taxon>Eukaryota</taxon>
        <taxon>Fungi</taxon>
        <taxon>Dikarya</taxon>
        <taxon>Ascomycota</taxon>
        <taxon>Pezizomycotina</taxon>
        <taxon>Leotiomycetes</taxon>
        <taxon>Helotiales</taxon>
        <taxon>Pleuroascaceae</taxon>
        <taxon>Venustampulla</taxon>
    </lineage>
</organism>
<feature type="compositionally biased region" description="Basic and acidic residues" evidence="1">
    <location>
        <begin position="456"/>
        <end position="475"/>
    </location>
</feature>
<feature type="region of interest" description="Disordered" evidence="1">
    <location>
        <begin position="227"/>
        <end position="267"/>
    </location>
</feature>
<dbReference type="AlphaFoldDB" id="A0A370U228"/>
<protein>
    <submittedName>
        <fullName evidence="2">Uncharacterized protein</fullName>
    </submittedName>
</protein>
<evidence type="ECO:0000256" key="1">
    <source>
        <dbReference type="SAM" id="MobiDB-lite"/>
    </source>
</evidence>
<accession>A0A370U228</accession>
<feature type="compositionally biased region" description="Polar residues" evidence="1">
    <location>
        <begin position="319"/>
        <end position="331"/>
    </location>
</feature>
<sequence length="485" mass="52945">MAAKFDTATPPPPTLHTPTTPRFGTFDDDYQPYSPRKSSRVAQRSRSAQTPPRQVSSHNLRASHSTPQSSNRSSSSTMADSLPTSPQTASKKRVPQSSLQVGGRRVSGALDYEATTSAAMALGLPTPHRTDKMDARRSITVDSNGMLPTPAKTPKKAPGETDPAVKAVARNLFSVHSATMDEVMPSPKKKGRKKFSGYTMNSFAAEDENEPISIFTDSQDRVPEVDVGPDNPFYGESSKVSPEPAKRASKRRKVVVPGEGEQDFEEVERREDGLIYVFRGKKVFRKFSEVVGNTGSFTAMDADEEDVDTEMGGDYDAPASNQFSGRITRSSVKPRLLFPSAQQLQSKELKAKAAAEEEEADTDIEEPSSITRSPYTRGSRNVTTTPMDQMEDEVATPKAPRFAPVSPPTTTRTTRSKNFDMMSSPATPSSGDECPSTRMRGSRSRGGKVSPFDSWQRVKADEPKGANKREGEPLARGRGGKRIRN</sequence>
<reference evidence="2 3" key="1">
    <citation type="journal article" date="2018" name="IMA Fungus">
        <title>IMA Genome-F 9: Draft genome sequence of Annulohypoxylon stygium, Aspergillus mulundensis, Berkeleyomyces basicola (syn. Thielaviopsis basicola), Ceratocystis smalleyi, two Cercospora beticola strains, Coleophoma cylindrospora, Fusarium fracticaudum, Phialophora cf. hyalina, and Morchella septimelata.</title>
        <authorList>
            <person name="Wingfield B.D."/>
            <person name="Bills G.F."/>
            <person name="Dong Y."/>
            <person name="Huang W."/>
            <person name="Nel W.J."/>
            <person name="Swalarsk-Parry B.S."/>
            <person name="Vaghefi N."/>
            <person name="Wilken P.M."/>
            <person name="An Z."/>
            <person name="de Beer Z.W."/>
            <person name="De Vos L."/>
            <person name="Chen L."/>
            <person name="Duong T.A."/>
            <person name="Gao Y."/>
            <person name="Hammerbacher A."/>
            <person name="Kikkert J.R."/>
            <person name="Li Y."/>
            <person name="Li H."/>
            <person name="Li K."/>
            <person name="Li Q."/>
            <person name="Liu X."/>
            <person name="Ma X."/>
            <person name="Naidoo K."/>
            <person name="Pethybridge S.J."/>
            <person name="Sun J."/>
            <person name="Steenkamp E.T."/>
            <person name="van der Nest M.A."/>
            <person name="van Wyk S."/>
            <person name="Wingfield M.J."/>
            <person name="Xiong C."/>
            <person name="Yue Q."/>
            <person name="Zhang X."/>
        </authorList>
    </citation>
    <scope>NUCLEOTIDE SEQUENCE [LARGE SCALE GENOMIC DNA]</scope>
    <source>
        <strain evidence="2 3">BP 5553</strain>
    </source>
</reference>
<dbReference type="Proteomes" id="UP000254866">
    <property type="component" value="Unassembled WGS sequence"/>
</dbReference>
<feature type="compositionally biased region" description="Polar residues" evidence="1">
    <location>
        <begin position="82"/>
        <end position="100"/>
    </location>
</feature>
<evidence type="ECO:0000313" key="3">
    <source>
        <dbReference type="Proteomes" id="UP000254866"/>
    </source>
</evidence>
<feature type="compositionally biased region" description="Low complexity" evidence="1">
    <location>
        <begin position="40"/>
        <end position="49"/>
    </location>
</feature>
<feature type="compositionally biased region" description="Acidic residues" evidence="1">
    <location>
        <begin position="356"/>
        <end position="366"/>
    </location>
</feature>
<proteinExistence type="predicted"/>
<feature type="region of interest" description="Disordered" evidence="1">
    <location>
        <begin position="1"/>
        <end position="106"/>
    </location>
</feature>
<dbReference type="EMBL" id="NPIC01000001">
    <property type="protein sequence ID" value="RDL41834.1"/>
    <property type="molecule type" value="Genomic_DNA"/>
</dbReference>